<dbReference type="EMBL" id="JBHTKR010000002">
    <property type="protein sequence ID" value="MFD1193849.1"/>
    <property type="molecule type" value="Genomic_DNA"/>
</dbReference>
<dbReference type="RefSeq" id="WP_380789173.1">
    <property type="nucleotide sequence ID" value="NZ_JBHTKR010000002.1"/>
</dbReference>
<keyword evidence="2" id="KW-0479">Metal-binding</keyword>
<dbReference type="PANTHER" id="PTHR30502">
    <property type="entry name" value="2-KETO-3-DEOXY-L-RHAMNONATE ALDOLASE"/>
    <property type="match status" value="1"/>
</dbReference>
<name>A0ABW3T9M1_9RHOB</name>
<dbReference type="Gene3D" id="3.20.20.60">
    <property type="entry name" value="Phosphoenolpyruvate-binding domains"/>
    <property type="match status" value="1"/>
</dbReference>
<sequence length="249" mass="26334">MRLKKRLSETQDKLANFIVTIPSAVVTQALASAGADSLIIDIEHGAVDYGSAHSMIAATRGFECAPLVRIAENTDAQVKRALDLGAEGIVFPLIETAEQAAWAVSSLRYPPHGRRTFGPFIAHSHEGVPLAAYADHVDDTLTCCLLVETVKGVENIQDICAVPGIDIIIPAAFDLSTSLGIPGQFEAPTFLEALAKIEAAALAAGIPMGGNAFSQEQADKMFARGYRLLGGFDVLMLKAGVTTLRGWCG</sequence>
<protein>
    <submittedName>
        <fullName evidence="5">HpcH/HpaI aldolase/citrate lyase family protein</fullName>
    </submittedName>
</protein>
<organism evidence="5 6">
    <name type="scientific">Seohaeicola saemankumensis</name>
    <dbReference type="NCBI Taxonomy" id="481181"/>
    <lineage>
        <taxon>Bacteria</taxon>
        <taxon>Pseudomonadati</taxon>
        <taxon>Pseudomonadota</taxon>
        <taxon>Alphaproteobacteria</taxon>
        <taxon>Rhodobacterales</taxon>
        <taxon>Roseobacteraceae</taxon>
        <taxon>Seohaeicola</taxon>
    </lineage>
</organism>
<evidence type="ECO:0000256" key="3">
    <source>
        <dbReference type="ARBA" id="ARBA00023239"/>
    </source>
</evidence>
<keyword evidence="6" id="KW-1185">Reference proteome</keyword>
<evidence type="ECO:0000313" key="6">
    <source>
        <dbReference type="Proteomes" id="UP001597151"/>
    </source>
</evidence>
<dbReference type="Proteomes" id="UP001597151">
    <property type="component" value="Unassembled WGS sequence"/>
</dbReference>
<dbReference type="InterPro" id="IPR005000">
    <property type="entry name" value="Aldolase/citrate-lyase_domain"/>
</dbReference>
<proteinExistence type="inferred from homology"/>
<dbReference type="InterPro" id="IPR040442">
    <property type="entry name" value="Pyrv_kinase-like_dom_sf"/>
</dbReference>
<dbReference type="InterPro" id="IPR015813">
    <property type="entry name" value="Pyrv/PenolPyrv_kinase-like_dom"/>
</dbReference>
<evidence type="ECO:0000259" key="4">
    <source>
        <dbReference type="Pfam" id="PF03328"/>
    </source>
</evidence>
<evidence type="ECO:0000256" key="2">
    <source>
        <dbReference type="ARBA" id="ARBA00022723"/>
    </source>
</evidence>
<keyword evidence="3 5" id="KW-0456">Lyase</keyword>
<feature type="domain" description="HpcH/HpaI aldolase/citrate lyase" evidence="4">
    <location>
        <begin position="24"/>
        <end position="228"/>
    </location>
</feature>
<accession>A0ABW3T9M1</accession>
<gene>
    <name evidence="5" type="ORF">ACFQ3C_04125</name>
</gene>
<evidence type="ECO:0000256" key="1">
    <source>
        <dbReference type="ARBA" id="ARBA00005568"/>
    </source>
</evidence>
<reference evidence="6" key="1">
    <citation type="journal article" date="2019" name="Int. J. Syst. Evol. Microbiol.">
        <title>The Global Catalogue of Microorganisms (GCM) 10K type strain sequencing project: providing services to taxonomists for standard genome sequencing and annotation.</title>
        <authorList>
            <consortium name="The Broad Institute Genomics Platform"/>
            <consortium name="The Broad Institute Genome Sequencing Center for Infectious Disease"/>
            <person name="Wu L."/>
            <person name="Ma J."/>
        </authorList>
    </citation>
    <scope>NUCLEOTIDE SEQUENCE [LARGE SCALE GENOMIC DNA]</scope>
    <source>
        <strain evidence="6">CCUG 55328</strain>
    </source>
</reference>
<dbReference type="Pfam" id="PF03328">
    <property type="entry name" value="HpcH_HpaI"/>
    <property type="match status" value="1"/>
</dbReference>
<dbReference type="SUPFAM" id="SSF51621">
    <property type="entry name" value="Phosphoenolpyruvate/pyruvate domain"/>
    <property type="match status" value="1"/>
</dbReference>
<comment type="similarity">
    <text evidence="1">Belongs to the HpcH/HpaI aldolase family.</text>
</comment>
<dbReference type="InterPro" id="IPR050251">
    <property type="entry name" value="HpcH-HpaI_aldolase"/>
</dbReference>
<dbReference type="PANTHER" id="PTHR30502:SF0">
    <property type="entry name" value="PHOSPHOENOLPYRUVATE CARBOXYLASE FAMILY PROTEIN"/>
    <property type="match status" value="1"/>
</dbReference>
<dbReference type="GO" id="GO:0016829">
    <property type="term" value="F:lyase activity"/>
    <property type="evidence" value="ECO:0007669"/>
    <property type="project" value="UniProtKB-KW"/>
</dbReference>
<evidence type="ECO:0000313" key="5">
    <source>
        <dbReference type="EMBL" id="MFD1193849.1"/>
    </source>
</evidence>
<comment type="caution">
    <text evidence="5">The sequence shown here is derived from an EMBL/GenBank/DDBJ whole genome shotgun (WGS) entry which is preliminary data.</text>
</comment>